<feature type="domain" description="AGC-kinase C-terminal" evidence="12">
    <location>
        <begin position="326"/>
        <end position="391"/>
    </location>
</feature>
<gene>
    <name evidence="14" type="primary">Grk6</name>
</gene>
<dbReference type="AlphaFoldDB" id="A0A1S3F5D2"/>
<evidence type="ECO:0000256" key="1">
    <source>
        <dbReference type="ARBA" id="ARBA00001256"/>
    </source>
</evidence>
<keyword evidence="4" id="KW-0723">Serine/threonine-protein kinase</keyword>
<evidence type="ECO:0000256" key="2">
    <source>
        <dbReference type="ARBA" id="ARBA00009793"/>
    </source>
</evidence>
<evidence type="ECO:0000256" key="6">
    <source>
        <dbReference type="ARBA" id="ARBA00022679"/>
    </source>
</evidence>
<dbReference type="Proteomes" id="UP000081671">
    <property type="component" value="Unplaced"/>
</dbReference>
<evidence type="ECO:0000256" key="5">
    <source>
        <dbReference type="ARBA" id="ARBA00022553"/>
    </source>
</evidence>
<dbReference type="RefSeq" id="XP_012871445.1">
    <property type="nucleotide sequence ID" value="XM_013015991.1"/>
</dbReference>
<dbReference type="Gene3D" id="1.10.167.10">
    <property type="entry name" value="Regulator of G-protein Signalling 4, domain 2"/>
    <property type="match status" value="1"/>
</dbReference>
<comment type="catalytic activity">
    <reaction evidence="1">
        <text>[G-protein-coupled receptor] + ATP = [G-protein-coupled receptor]-phosphate + ADP + H(+)</text>
        <dbReference type="Rhea" id="RHEA:12008"/>
        <dbReference type="Rhea" id="RHEA-COMP:11260"/>
        <dbReference type="Rhea" id="RHEA-COMP:11261"/>
        <dbReference type="ChEBI" id="CHEBI:15378"/>
        <dbReference type="ChEBI" id="CHEBI:30616"/>
        <dbReference type="ChEBI" id="CHEBI:43176"/>
        <dbReference type="ChEBI" id="CHEBI:68546"/>
        <dbReference type="ChEBI" id="CHEBI:456216"/>
        <dbReference type="EC" id="2.7.11.16"/>
    </reaction>
</comment>
<keyword evidence="13" id="KW-1185">Reference proteome</keyword>
<dbReference type="FunFam" id="1.10.510.10:FF:000074">
    <property type="entry name" value="G protein-coupled receptor kinase"/>
    <property type="match status" value="1"/>
</dbReference>
<evidence type="ECO:0000256" key="9">
    <source>
        <dbReference type="ARBA" id="ARBA00022840"/>
    </source>
</evidence>
<dbReference type="PROSITE" id="PS50132">
    <property type="entry name" value="RGS"/>
    <property type="match status" value="1"/>
</dbReference>
<dbReference type="GeneID" id="105985444"/>
<organism evidence="13 14">
    <name type="scientific">Dipodomys ordii</name>
    <name type="common">Ord's kangaroo rat</name>
    <dbReference type="NCBI Taxonomy" id="10020"/>
    <lineage>
        <taxon>Eukaryota</taxon>
        <taxon>Metazoa</taxon>
        <taxon>Chordata</taxon>
        <taxon>Craniata</taxon>
        <taxon>Vertebrata</taxon>
        <taxon>Euteleostomi</taxon>
        <taxon>Mammalia</taxon>
        <taxon>Eutheria</taxon>
        <taxon>Euarchontoglires</taxon>
        <taxon>Glires</taxon>
        <taxon>Rodentia</taxon>
        <taxon>Castorimorpha</taxon>
        <taxon>Heteromyidae</taxon>
        <taxon>Dipodomyinae</taxon>
        <taxon>Dipodomys</taxon>
    </lineage>
</organism>
<dbReference type="PROSITE" id="PS50011">
    <property type="entry name" value="PROTEIN_KINASE_DOM"/>
    <property type="match status" value="1"/>
</dbReference>
<keyword evidence="7" id="KW-0547">Nucleotide-binding</keyword>
<dbReference type="FunFam" id="1.10.167.10:FF:000009">
    <property type="entry name" value="G protein-coupled receptor kinase"/>
    <property type="match status" value="1"/>
</dbReference>
<evidence type="ECO:0000256" key="4">
    <source>
        <dbReference type="ARBA" id="ARBA00022527"/>
    </source>
</evidence>
<dbReference type="KEGG" id="dord:105985444"/>
<protein>
    <recommendedName>
        <fullName evidence="3">[G-protein-coupled receptor] kinase</fullName>
        <ecNumber evidence="3">2.7.11.16</ecNumber>
    </recommendedName>
</protein>
<feature type="domain" description="Protein kinase" evidence="10">
    <location>
        <begin position="1"/>
        <end position="325"/>
    </location>
</feature>
<sequence length="457" mass="51765">MRWMPADARLCSTGGGGNRKGKSKKWRQMLQFPHISQCEELRLNLERDYHSLCERQPIGRLLFREFCATRPELTRCTAFLDGVAEYEVTPDDKRKACGRRLMQNFLSHTGPDLIPEVPRQLVTNCAQRLEQGPCKDLFQELTRLTHEYLSVAPFADYLDSIYFNRFLQWKWLERRWVAFDPALLSSRDLKPENILLDDHGHIRISDLGLAVHVPDGQTIKGRVGTVGYMAPEVVKNERYTFSPDWWALGCLLYEMIAGQSPFQQRKKKIKREEVERLVKEVPEEYSERFSPQARSLCSQLLSKDPAERLGCRGGGAREVKEHPLFKKLNFKRLGAGMLEPPFKPDPQAIYCKDVLDIEQFSTVKGVELEPTDQDFYQKFATGSVPIPWQNEVQALYSDGWDCCVADVTGVANGACSASLLPCLPAPSRIAVETAATARRSSPPACSPQAEAPAGGWR</sequence>
<proteinExistence type="inferred from homology"/>
<dbReference type="InterPro" id="IPR011009">
    <property type="entry name" value="Kinase-like_dom_sf"/>
</dbReference>
<dbReference type="GO" id="GO:0005737">
    <property type="term" value="C:cytoplasm"/>
    <property type="evidence" value="ECO:0007669"/>
    <property type="project" value="TreeGrafter"/>
</dbReference>
<reference evidence="14" key="1">
    <citation type="submission" date="2025-08" db="UniProtKB">
        <authorList>
            <consortium name="RefSeq"/>
        </authorList>
    </citation>
    <scope>IDENTIFICATION</scope>
    <source>
        <tissue evidence="14">Kidney</tissue>
    </source>
</reference>
<keyword evidence="9" id="KW-0067">ATP-binding</keyword>
<evidence type="ECO:0000259" key="11">
    <source>
        <dbReference type="PROSITE" id="PS50132"/>
    </source>
</evidence>
<keyword evidence="6" id="KW-0808">Transferase</keyword>
<dbReference type="STRING" id="10020.ENSDORP00000008881"/>
<evidence type="ECO:0000259" key="10">
    <source>
        <dbReference type="PROSITE" id="PS50011"/>
    </source>
</evidence>
<accession>A0A1S3F5D2</accession>
<evidence type="ECO:0000313" key="14">
    <source>
        <dbReference type="RefSeq" id="XP_012871445.1"/>
    </source>
</evidence>
<dbReference type="SMART" id="SM00315">
    <property type="entry name" value="RGS"/>
    <property type="match status" value="1"/>
</dbReference>
<dbReference type="GO" id="GO:0004703">
    <property type="term" value="F:G protein-coupled receptor kinase activity"/>
    <property type="evidence" value="ECO:0007669"/>
    <property type="project" value="UniProtKB-EC"/>
</dbReference>
<keyword evidence="14" id="KW-0675">Receptor</keyword>
<dbReference type="InterPro" id="IPR036305">
    <property type="entry name" value="RGS_sf"/>
</dbReference>
<keyword evidence="5" id="KW-0597">Phosphoprotein</keyword>
<dbReference type="SUPFAM" id="SSF56112">
    <property type="entry name" value="Protein kinase-like (PK-like)"/>
    <property type="match status" value="1"/>
</dbReference>
<dbReference type="GO" id="GO:0005524">
    <property type="term" value="F:ATP binding"/>
    <property type="evidence" value="ECO:0007669"/>
    <property type="project" value="UniProtKB-KW"/>
</dbReference>
<dbReference type="InterPro" id="IPR044926">
    <property type="entry name" value="RGS_subdomain_2"/>
</dbReference>
<dbReference type="Gene3D" id="3.30.200.20">
    <property type="entry name" value="Phosphorylase Kinase, domain 1"/>
    <property type="match status" value="1"/>
</dbReference>
<dbReference type="Pfam" id="PF00069">
    <property type="entry name" value="Pkinase"/>
    <property type="match status" value="1"/>
</dbReference>
<evidence type="ECO:0000313" key="13">
    <source>
        <dbReference type="Proteomes" id="UP000081671"/>
    </source>
</evidence>
<dbReference type="CTD" id="2870"/>
<evidence type="ECO:0000256" key="7">
    <source>
        <dbReference type="ARBA" id="ARBA00022741"/>
    </source>
</evidence>
<evidence type="ECO:0000256" key="8">
    <source>
        <dbReference type="ARBA" id="ARBA00022777"/>
    </source>
</evidence>
<dbReference type="EC" id="2.7.11.16" evidence="3"/>
<dbReference type="PANTHER" id="PTHR24355">
    <property type="entry name" value="G PROTEIN-COUPLED RECEPTOR KINASE/RIBOSOMAL PROTEIN S6 KINASE"/>
    <property type="match status" value="1"/>
</dbReference>
<dbReference type="OrthoDB" id="354826at2759"/>
<keyword evidence="8 14" id="KW-0418">Kinase</keyword>
<dbReference type="InterPro" id="IPR016137">
    <property type="entry name" value="RGS"/>
</dbReference>
<dbReference type="InParanoid" id="A0A1S3F5D2"/>
<comment type="similarity">
    <text evidence="2">Belongs to the protein kinase superfamily. AGC Ser/Thr protein kinase family. GPRK subfamily.</text>
</comment>
<dbReference type="Pfam" id="PF00615">
    <property type="entry name" value="RGS"/>
    <property type="match status" value="1"/>
</dbReference>
<evidence type="ECO:0000256" key="3">
    <source>
        <dbReference type="ARBA" id="ARBA00012433"/>
    </source>
</evidence>
<dbReference type="SUPFAM" id="SSF48097">
    <property type="entry name" value="Regulator of G-protein signaling, RGS"/>
    <property type="match status" value="1"/>
</dbReference>
<feature type="domain" description="RGS" evidence="11">
    <location>
        <begin position="55"/>
        <end position="167"/>
    </location>
</feature>
<dbReference type="GO" id="GO:0009966">
    <property type="term" value="P:regulation of signal transduction"/>
    <property type="evidence" value="ECO:0007669"/>
    <property type="project" value="TreeGrafter"/>
</dbReference>
<dbReference type="Gene3D" id="1.10.510.10">
    <property type="entry name" value="Transferase(Phosphotransferase) domain 1"/>
    <property type="match status" value="1"/>
</dbReference>
<dbReference type="SMART" id="SM00220">
    <property type="entry name" value="S_TKc"/>
    <property type="match status" value="1"/>
</dbReference>
<dbReference type="SMART" id="SM00133">
    <property type="entry name" value="S_TK_X"/>
    <property type="match status" value="1"/>
</dbReference>
<dbReference type="PANTHER" id="PTHR24355:SF15">
    <property type="entry name" value="G PROTEIN-COUPLED RECEPTOR KINASE 6"/>
    <property type="match status" value="1"/>
</dbReference>
<name>A0A1S3F5D2_DIPOR</name>
<dbReference type="PROSITE" id="PS51285">
    <property type="entry name" value="AGC_KINASE_CTER"/>
    <property type="match status" value="1"/>
</dbReference>
<evidence type="ECO:0000259" key="12">
    <source>
        <dbReference type="PROSITE" id="PS51285"/>
    </source>
</evidence>
<dbReference type="InterPro" id="IPR000961">
    <property type="entry name" value="AGC-kinase_C"/>
</dbReference>
<dbReference type="InterPro" id="IPR000719">
    <property type="entry name" value="Prot_kinase_dom"/>
</dbReference>